<feature type="signal peptide" evidence="9">
    <location>
        <begin position="1"/>
        <end position="24"/>
    </location>
</feature>
<gene>
    <name evidence="11" type="ORF">SAMN02745724_00789</name>
</gene>
<dbReference type="STRING" id="1123010.SAMN02745724_00789"/>
<accession>A0A1I1G7F3</accession>
<dbReference type="SUPFAM" id="SSF56935">
    <property type="entry name" value="Porins"/>
    <property type="match status" value="1"/>
</dbReference>
<evidence type="ECO:0000256" key="5">
    <source>
        <dbReference type="ARBA" id="ARBA00022729"/>
    </source>
</evidence>
<keyword evidence="2 8" id="KW-0813">Transport</keyword>
<dbReference type="Proteomes" id="UP000198862">
    <property type="component" value="Unassembled WGS sequence"/>
</dbReference>
<evidence type="ECO:0000313" key="12">
    <source>
        <dbReference type="Proteomes" id="UP000198862"/>
    </source>
</evidence>
<evidence type="ECO:0000256" key="3">
    <source>
        <dbReference type="ARBA" id="ARBA00022452"/>
    </source>
</evidence>
<dbReference type="Gene3D" id="2.170.130.10">
    <property type="entry name" value="TonB-dependent receptor, plug domain"/>
    <property type="match status" value="1"/>
</dbReference>
<dbReference type="InterPro" id="IPR039426">
    <property type="entry name" value="TonB-dep_rcpt-like"/>
</dbReference>
<evidence type="ECO:0000313" key="11">
    <source>
        <dbReference type="EMBL" id="SFC05798.1"/>
    </source>
</evidence>
<evidence type="ECO:0000256" key="9">
    <source>
        <dbReference type="SAM" id="SignalP"/>
    </source>
</evidence>
<keyword evidence="12" id="KW-1185">Reference proteome</keyword>
<sequence>MLKNRLLFKYFCAILLIYPCFAFAQNDDLFSMEIDELLQITVISSNGIEESLIDAPASMVILSESDFIKRGYNNLAEILVDLPGLDTIQTNGTSYITSYQRGYRTPFMTRTLFMINGIVDNHLWSQDALISRQYPISMIKQVEVLYGPSSVRYGPNAFLGVINVITKKGLDLAENHTELLMKADIGSWDSNGLELFSRGNFENVSFDISGRIFTSNEEDLSERWGFLSNNLYNNQKVWGPLLQHQNDGEFYGKYNDKTDDWGLFANFKYQDLKLSFINWQIDEGYGTQYAADRGQNNGDWQRLSKQVLLEHDWQYRYNLNIKSNLLYRKSRVWGNWAEATPDWNQGMSEYSYISISNWNSSNNAIEIKQDFDYTYSEYFRYLLGWRLKRSDLTKAYDVPGYWGGYSSTISSDALGPYGFGAGVFHSTDLNYDFDSKPIPNVPNDNRVQFNDAGIYFSVIYDSFPWRTNLGIRYDYNQIWGSSTNPRVSSIFKFNDNQSAIKLVYGEAFQEPPALQLYGGWSGRLANPDLAPEKAKNIEVILMHNSAHWLHDMSLYRAFYDNVIREDAINNGKRVITGFEYKGRFEYSHFLQGQDNITGYIYYTYTNAKTDRIYDHNKQDWVNQTKKLGDISPHKINMLIDMPFYDNWHLNIKGNYLHSATLYSRNPLNIQNIKVASCMIFDASLSYKISSWNFTFKALNIFDRKVFSPGVGKADSGNDFSKRSLGFINSLTVEPGRSVWLSVRYQFDLK</sequence>
<evidence type="ECO:0000256" key="1">
    <source>
        <dbReference type="ARBA" id="ARBA00004571"/>
    </source>
</evidence>
<dbReference type="InterPro" id="IPR037066">
    <property type="entry name" value="Plug_dom_sf"/>
</dbReference>
<dbReference type="GO" id="GO:0015344">
    <property type="term" value="F:siderophore uptake transmembrane transporter activity"/>
    <property type="evidence" value="ECO:0007669"/>
    <property type="project" value="TreeGrafter"/>
</dbReference>
<evidence type="ECO:0000256" key="2">
    <source>
        <dbReference type="ARBA" id="ARBA00022448"/>
    </source>
</evidence>
<keyword evidence="3 8" id="KW-1134">Transmembrane beta strand</keyword>
<organism evidence="11 12">
    <name type="scientific">Pseudoalteromonas denitrificans DSM 6059</name>
    <dbReference type="NCBI Taxonomy" id="1123010"/>
    <lineage>
        <taxon>Bacteria</taxon>
        <taxon>Pseudomonadati</taxon>
        <taxon>Pseudomonadota</taxon>
        <taxon>Gammaproteobacteria</taxon>
        <taxon>Alteromonadales</taxon>
        <taxon>Pseudoalteromonadaceae</taxon>
        <taxon>Pseudoalteromonas</taxon>
    </lineage>
</organism>
<dbReference type="InterPro" id="IPR036942">
    <property type="entry name" value="Beta-barrel_TonB_sf"/>
</dbReference>
<dbReference type="PANTHER" id="PTHR30069:SF29">
    <property type="entry name" value="HEMOGLOBIN AND HEMOGLOBIN-HAPTOGLOBIN-BINDING PROTEIN 1-RELATED"/>
    <property type="match status" value="1"/>
</dbReference>
<dbReference type="Pfam" id="PF07715">
    <property type="entry name" value="Plug"/>
    <property type="match status" value="1"/>
</dbReference>
<evidence type="ECO:0000256" key="7">
    <source>
        <dbReference type="ARBA" id="ARBA00023237"/>
    </source>
</evidence>
<keyword evidence="4 8" id="KW-0812">Transmembrane</keyword>
<dbReference type="GO" id="GO:0009279">
    <property type="term" value="C:cell outer membrane"/>
    <property type="evidence" value="ECO:0007669"/>
    <property type="project" value="UniProtKB-SubCell"/>
</dbReference>
<name>A0A1I1G7F3_9GAMM</name>
<keyword evidence="11" id="KW-0675">Receptor</keyword>
<comment type="similarity">
    <text evidence="8">Belongs to the TonB-dependent receptor family.</text>
</comment>
<feature type="domain" description="TonB-dependent receptor plug" evidence="10">
    <location>
        <begin position="52"/>
        <end position="161"/>
    </location>
</feature>
<dbReference type="Gene3D" id="2.40.170.20">
    <property type="entry name" value="TonB-dependent receptor, beta-barrel domain"/>
    <property type="match status" value="1"/>
</dbReference>
<keyword evidence="6 8" id="KW-0472">Membrane</keyword>
<reference evidence="11 12" key="1">
    <citation type="submission" date="2016-10" db="EMBL/GenBank/DDBJ databases">
        <authorList>
            <person name="de Groot N.N."/>
        </authorList>
    </citation>
    <scope>NUCLEOTIDE SEQUENCE [LARGE SCALE GENOMIC DNA]</scope>
    <source>
        <strain evidence="11 12">DSM 6059</strain>
    </source>
</reference>
<comment type="subcellular location">
    <subcellularLocation>
        <location evidence="1 8">Cell outer membrane</location>
        <topology evidence="1 8">Multi-pass membrane protein</topology>
    </subcellularLocation>
</comment>
<feature type="chain" id="PRO_5011772817" evidence="9">
    <location>
        <begin position="25"/>
        <end position="749"/>
    </location>
</feature>
<dbReference type="InterPro" id="IPR012910">
    <property type="entry name" value="Plug_dom"/>
</dbReference>
<keyword evidence="7 8" id="KW-0998">Cell outer membrane</keyword>
<dbReference type="PANTHER" id="PTHR30069">
    <property type="entry name" value="TONB-DEPENDENT OUTER MEMBRANE RECEPTOR"/>
    <property type="match status" value="1"/>
</dbReference>
<dbReference type="PROSITE" id="PS52016">
    <property type="entry name" value="TONB_DEPENDENT_REC_3"/>
    <property type="match status" value="1"/>
</dbReference>
<dbReference type="GO" id="GO:0044718">
    <property type="term" value="P:siderophore transmembrane transport"/>
    <property type="evidence" value="ECO:0007669"/>
    <property type="project" value="TreeGrafter"/>
</dbReference>
<evidence type="ECO:0000256" key="8">
    <source>
        <dbReference type="PROSITE-ProRule" id="PRU01360"/>
    </source>
</evidence>
<evidence type="ECO:0000259" key="10">
    <source>
        <dbReference type="Pfam" id="PF07715"/>
    </source>
</evidence>
<protein>
    <submittedName>
        <fullName evidence="11">Outer membrane receptor for ferrienterochelin and colicins</fullName>
    </submittedName>
</protein>
<evidence type="ECO:0000256" key="4">
    <source>
        <dbReference type="ARBA" id="ARBA00022692"/>
    </source>
</evidence>
<dbReference type="AlphaFoldDB" id="A0A1I1G7F3"/>
<proteinExistence type="inferred from homology"/>
<keyword evidence="5 9" id="KW-0732">Signal</keyword>
<evidence type="ECO:0000256" key="6">
    <source>
        <dbReference type="ARBA" id="ARBA00023136"/>
    </source>
</evidence>
<dbReference type="EMBL" id="FOLO01000004">
    <property type="protein sequence ID" value="SFC05798.1"/>
    <property type="molecule type" value="Genomic_DNA"/>
</dbReference>
<dbReference type="OrthoDB" id="9764669at2"/>